<gene>
    <name evidence="2" type="ORF">GCM10009827_011110</name>
</gene>
<organism evidence="2 3">
    <name type="scientific">Dactylosporangium maewongense</name>
    <dbReference type="NCBI Taxonomy" id="634393"/>
    <lineage>
        <taxon>Bacteria</taxon>
        <taxon>Bacillati</taxon>
        <taxon>Actinomycetota</taxon>
        <taxon>Actinomycetes</taxon>
        <taxon>Micromonosporales</taxon>
        <taxon>Micromonosporaceae</taxon>
        <taxon>Dactylosporangium</taxon>
    </lineage>
</organism>
<dbReference type="InterPro" id="IPR010852">
    <property type="entry name" value="ABATE"/>
</dbReference>
<evidence type="ECO:0000259" key="1">
    <source>
        <dbReference type="Pfam" id="PF11706"/>
    </source>
</evidence>
<dbReference type="SUPFAM" id="SSF160904">
    <property type="entry name" value="Jann2411-like"/>
    <property type="match status" value="1"/>
</dbReference>
<feature type="domain" description="Zinc finger CGNR" evidence="1">
    <location>
        <begin position="136"/>
        <end position="175"/>
    </location>
</feature>
<proteinExistence type="predicted"/>
<dbReference type="InterPro" id="IPR023286">
    <property type="entry name" value="ABATE_dom_sf"/>
</dbReference>
<dbReference type="Pfam" id="PF07336">
    <property type="entry name" value="ABATE"/>
    <property type="match status" value="1"/>
</dbReference>
<dbReference type="RefSeq" id="WP_344500124.1">
    <property type="nucleotide sequence ID" value="NZ_BAAAQD010000001.1"/>
</dbReference>
<evidence type="ECO:0000313" key="3">
    <source>
        <dbReference type="Proteomes" id="UP001501470"/>
    </source>
</evidence>
<dbReference type="PANTHER" id="PTHR35525:SF3">
    <property type="entry name" value="BLL6575 PROTEIN"/>
    <property type="match status" value="1"/>
</dbReference>
<protein>
    <recommendedName>
        <fullName evidence="1">Zinc finger CGNR domain-containing protein</fullName>
    </recommendedName>
</protein>
<dbReference type="Gene3D" id="1.10.3300.10">
    <property type="entry name" value="Jann2411-like domain"/>
    <property type="match status" value="1"/>
</dbReference>
<dbReference type="Proteomes" id="UP001501470">
    <property type="component" value="Unassembled WGS sequence"/>
</dbReference>
<evidence type="ECO:0000313" key="2">
    <source>
        <dbReference type="EMBL" id="GAA1501479.1"/>
    </source>
</evidence>
<keyword evidence="3" id="KW-1185">Reference proteome</keyword>
<dbReference type="InterPro" id="IPR021005">
    <property type="entry name" value="Znf_CGNR"/>
</dbReference>
<dbReference type="EMBL" id="BAAAQD010000001">
    <property type="protein sequence ID" value="GAA1501479.1"/>
    <property type="molecule type" value="Genomic_DNA"/>
</dbReference>
<comment type="caution">
    <text evidence="2">The sequence shown here is derived from an EMBL/GenBank/DDBJ whole genome shotgun (WGS) entry which is preliminary data.</text>
</comment>
<accession>A0ABN1ZNZ4</accession>
<dbReference type="PANTHER" id="PTHR35525">
    <property type="entry name" value="BLL6575 PROTEIN"/>
    <property type="match status" value="1"/>
</dbReference>
<name>A0ABN1ZNZ4_9ACTN</name>
<reference evidence="2 3" key="1">
    <citation type="journal article" date="2019" name="Int. J. Syst. Evol. Microbiol.">
        <title>The Global Catalogue of Microorganisms (GCM) 10K type strain sequencing project: providing services to taxonomists for standard genome sequencing and annotation.</title>
        <authorList>
            <consortium name="The Broad Institute Genomics Platform"/>
            <consortium name="The Broad Institute Genome Sequencing Center for Infectious Disease"/>
            <person name="Wu L."/>
            <person name="Ma J."/>
        </authorList>
    </citation>
    <scope>NUCLEOTIDE SEQUENCE [LARGE SCALE GENOMIC DNA]</scope>
    <source>
        <strain evidence="2 3">JCM 15933</strain>
    </source>
</reference>
<sequence length="178" mass="19193">MHDEELPILGTEPLVVEFANTLHGGEDFLGTAELSRLWFTTAGARPARDAAAARALRDSIHALFTAAVTGTAPPAAAIAHVNTAAAQAPTYPHLTRQPTGELVADDRGTATGDAALLGALAAACAGLLTDGRARLLRRCETPDCCLFFVQHHPRRRYCHESCAHRDRQARYYRRRAPS</sequence>
<dbReference type="Pfam" id="PF11706">
    <property type="entry name" value="zf-CGNR"/>
    <property type="match status" value="1"/>
</dbReference>